<feature type="region of interest" description="Disordered" evidence="1">
    <location>
        <begin position="40"/>
        <end position="70"/>
    </location>
</feature>
<dbReference type="EMBL" id="CP017641">
    <property type="protein sequence ID" value="APZ93167.1"/>
    <property type="molecule type" value="Genomic_DNA"/>
</dbReference>
<proteinExistence type="predicted"/>
<feature type="compositionally biased region" description="Basic and acidic residues" evidence="1">
    <location>
        <begin position="50"/>
        <end position="70"/>
    </location>
</feature>
<reference evidence="2 3" key="1">
    <citation type="journal article" date="2016" name="Front. Microbiol.">
        <title>Fuerstia marisgermanicae gen. nov., sp. nov., an Unusual Member of the Phylum Planctomycetes from the German Wadden Sea.</title>
        <authorList>
            <person name="Kohn T."/>
            <person name="Heuer A."/>
            <person name="Jogler M."/>
            <person name="Vollmers J."/>
            <person name="Boedeker C."/>
            <person name="Bunk B."/>
            <person name="Rast P."/>
            <person name="Borchert D."/>
            <person name="Glockner I."/>
            <person name="Freese H.M."/>
            <person name="Klenk H.P."/>
            <person name="Overmann J."/>
            <person name="Kaster A.K."/>
            <person name="Rohde M."/>
            <person name="Wiegand S."/>
            <person name="Jogler C."/>
        </authorList>
    </citation>
    <scope>NUCLEOTIDE SEQUENCE [LARGE SCALE GENOMIC DNA]</scope>
    <source>
        <strain evidence="2 3">NH11</strain>
    </source>
</reference>
<organism evidence="2 3">
    <name type="scientific">Fuerstiella marisgermanici</name>
    <dbReference type="NCBI Taxonomy" id="1891926"/>
    <lineage>
        <taxon>Bacteria</taxon>
        <taxon>Pseudomonadati</taxon>
        <taxon>Planctomycetota</taxon>
        <taxon>Planctomycetia</taxon>
        <taxon>Planctomycetales</taxon>
        <taxon>Planctomycetaceae</taxon>
        <taxon>Fuerstiella</taxon>
    </lineage>
</organism>
<dbReference type="KEGG" id="fmr:Fuma_02783"/>
<protein>
    <submittedName>
        <fullName evidence="2">Uncharacterized protein</fullName>
    </submittedName>
</protein>
<name>A0A1P8WGK5_9PLAN</name>
<dbReference type="Proteomes" id="UP000187735">
    <property type="component" value="Chromosome"/>
</dbReference>
<dbReference type="STRING" id="1891926.Fuma_02783"/>
<evidence type="ECO:0000313" key="3">
    <source>
        <dbReference type="Proteomes" id="UP000187735"/>
    </source>
</evidence>
<accession>A0A1P8WGK5</accession>
<evidence type="ECO:0000313" key="2">
    <source>
        <dbReference type="EMBL" id="APZ93167.1"/>
    </source>
</evidence>
<gene>
    <name evidence="2" type="ORF">Fuma_02783</name>
</gene>
<dbReference type="AlphaFoldDB" id="A0A1P8WGK5"/>
<sequence length="70" mass="7745">MNLSERKNGLLEFGKQPMYKVASGLTLFLIANSRPNPTGSFTLPPFHSPLADEVHDGKKEGHPARQEKGR</sequence>
<evidence type="ECO:0000256" key="1">
    <source>
        <dbReference type="SAM" id="MobiDB-lite"/>
    </source>
</evidence>
<keyword evidence="3" id="KW-1185">Reference proteome</keyword>